<dbReference type="HOGENOM" id="CLU_067449_2_1_3"/>
<dbReference type="GO" id="GO:0030288">
    <property type="term" value="C:outer membrane-bounded periplasmic space"/>
    <property type="evidence" value="ECO:0007669"/>
    <property type="project" value="TreeGrafter"/>
</dbReference>
<dbReference type="PANTHER" id="PTHR34800:SF1">
    <property type="entry name" value="TETRAPYRROLE-BINDING PROTEIN, CHLOROPLASTIC"/>
    <property type="match status" value="1"/>
</dbReference>
<evidence type="ECO:0000313" key="2">
    <source>
        <dbReference type="EMBL" id="ADN13602.1"/>
    </source>
</evidence>
<protein>
    <submittedName>
        <fullName evidence="2">GUN4 domain protein</fullName>
    </submittedName>
</protein>
<sequence>MNKINTNIDYGLLDKLLAAQQWEQGELETASLMLKLIDKTYWWEINSYDFQKVSPQALCKINTLWLQYSDGRFGFSVQKNIWEYLASQFNYESEKQFGELLGWRKGGYWLSGTDLIFDLSAPMGHLPGWGLLIFWLGLPVANAFLERLCNCEFSRSKFQRTSSSSFLSCS</sequence>
<dbReference type="Proteomes" id="UP000008206">
    <property type="component" value="Chromosome"/>
</dbReference>
<dbReference type="EMBL" id="CP002198">
    <property type="protein sequence ID" value="ADN13602.1"/>
    <property type="molecule type" value="Genomic_DNA"/>
</dbReference>
<dbReference type="STRING" id="497965.Cyan7822_1611"/>
<gene>
    <name evidence="2" type="ordered locus">Cyan7822_1611</name>
</gene>
<dbReference type="RefSeq" id="WP_013321709.1">
    <property type="nucleotide sequence ID" value="NC_014501.1"/>
</dbReference>
<feature type="domain" description="GUN4-like" evidence="1">
    <location>
        <begin position="5"/>
        <end position="131"/>
    </location>
</feature>
<proteinExistence type="predicted"/>
<dbReference type="InterPro" id="IPR037215">
    <property type="entry name" value="GUN4-like_sf"/>
</dbReference>
<dbReference type="eggNOG" id="COG4249">
    <property type="taxonomic scope" value="Bacteria"/>
</dbReference>
<dbReference type="AlphaFoldDB" id="E0U6F9"/>
<reference evidence="3" key="1">
    <citation type="journal article" date="2011" name="MBio">
        <title>Novel metabolic attributes of the genus Cyanothece, comprising a group of unicellular nitrogen-fixing Cyanobacteria.</title>
        <authorList>
            <person name="Bandyopadhyay A."/>
            <person name="Elvitigala T."/>
            <person name="Welsh E."/>
            <person name="Stockel J."/>
            <person name="Liberton M."/>
            <person name="Min H."/>
            <person name="Sherman L.A."/>
            <person name="Pakrasi H.B."/>
        </authorList>
    </citation>
    <scope>NUCLEOTIDE SEQUENCE [LARGE SCALE GENOMIC DNA]</scope>
    <source>
        <strain evidence="3">PCC 7822</strain>
    </source>
</reference>
<dbReference type="InterPro" id="IPR008629">
    <property type="entry name" value="GUN4-like"/>
</dbReference>
<name>E0U6F9_GLOV7</name>
<dbReference type="Gene3D" id="1.25.40.620">
    <property type="match status" value="1"/>
</dbReference>
<dbReference type="SUPFAM" id="SSF140869">
    <property type="entry name" value="GUN4-like"/>
    <property type="match status" value="1"/>
</dbReference>
<dbReference type="KEGG" id="cyj:Cyan7822_1611"/>
<dbReference type="Gene3D" id="1.10.10.1770">
    <property type="entry name" value="Gun4-like"/>
    <property type="match status" value="1"/>
</dbReference>
<dbReference type="GO" id="GO:0046906">
    <property type="term" value="F:tetrapyrrole binding"/>
    <property type="evidence" value="ECO:0007669"/>
    <property type="project" value="TreeGrafter"/>
</dbReference>
<keyword evidence="3" id="KW-1185">Reference proteome</keyword>
<evidence type="ECO:0000259" key="1">
    <source>
        <dbReference type="Pfam" id="PF05419"/>
    </source>
</evidence>
<dbReference type="Pfam" id="PF05419">
    <property type="entry name" value="GUN4"/>
    <property type="match status" value="1"/>
</dbReference>
<dbReference type="PANTHER" id="PTHR34800">
    <property type="entry name" value="TETRAPYRROLE-BINDING PROTEIN, CHLOROPLASTIC"/>
    <property type="match status" value="1"/>
</dbReference>
<accession>E0U6F9</accession>
<dbReference type="CDD" id="cd16383">
    <property type="entry name" value="GUN4"/>
    <property type="match status" value="1"/>
</dbReference>
<evidence type="ECO:0000313" key="3">
    <source>
        <dbReference type="Proteomes" id="UP000008206"/>
    </source>
</evidence>
<organism evidence="2 3">
    <name type="scientific">Gloeothece verrucosa (strain PCC 7822)</name>
    <name type="common">Cyanothece sp. (strain PCC 7822)</name>
    <dbReference type="NCBI Taxonomy" id="497965"/>
    <lineage>
        <taxon>Bacteria</taxon>
        <taxon>Bacillati</taxon>
        <taxon>Cyanobacteriota</taxon>
        <taxon>Cyanophyceae</taxon>
        <taxon>Oscillatoriophycideae</taxon>
        <taxon>Chroococcales</taxon>
        <taxon>Aphanothecaceae</taxon>
        <taxon>Gloeothece</taxon>
        <taxon>Gloeothece verrucosa</taxon>
    </lineage>
</organism>
<dbReference type="OrthoDB" id="7915178at2"/>